<gene>
    <name evidence="1" type="ORF">C1645_169313</name>
</gene>
<comment type="caution">
    <text evidence="1">The sequence shown here is derived from an EMBL/GenBank/DDBJ whole genome shotgun (WGS) entry which is preliminary data.</text>
</comment>
<proteinExistence type="predicted"/>
<evidence type="ECO:0000313" key="1">
    <source>
        <dbReference type="EMBL" id="RIA90007.1"/>
    </source>
</evidence>
<accession>A0A397T1Q7</accession>
<dbReference type="EMBL" id="QKYT01000196">
    <property type="protein sequence ID" value="RIA90007.1"/>
    <property type="molecule type" value="Genomic_DNA"/>
</dbReference>
<keyword evidence="2" id="KW-1185">Reference proteome</keyword>
<sequence>MSEHNKYGNGVKRNLEIFRDDFQRISALDYEEIPEIYVGYNVLVSYLKTQKNKSYRKFLFRNRKTIVDSLLSLVSSLDWLYFDNYWVDHFLKESENLNKSTFVSLKEKVNTERTRYTKNLETYWIGVIKECELRRELSKNEDKKEYVLQTLHDIDEKIQTIREQIAELNNEWNHNHKEEGSLMSINDNPEIQLDDYDPGKDWRVQRRKDKSKAIKNINNDVEIREANSFGIPNDHVFESVPSLITSSSTLSNNNSRSGTLNQVNEIRFFHT</sequence>
<dbReference type="AlphaFoldDB" id="A0A397T1Q7"/>
<organism evidence="1 2">
    <name type="scientific">Glomus cerebriforme</name>
    <dbReference type="NCBI Taxonomy" id="658196"/>
    <lineage>
        <taxon>Eukaryota</taxon>
        <taxon>Fungi</taxon>
        <taxon>Fungi incertae sedis</taxon>
        <taxon>Mucoromycota</taxon>
        <taxon>Glomeromycotina</taxon>
        <taxon>Glomeromycetes</taxon>
        <taxon>Glomerales</taxon>
        <taxon>Glomeraceae</taxon>
        <taxon>Glomus</taxon>
    </lineage>
</organism>
<evidence type="ECO:0000313" key="2">
    <source>
        <dbReference type="Proteomes" id="UP000265703"/>
    </source>
</evidence>
<dbReference type="Proteomes" id="UP000265703">
    <property type="component" value="Unassembled WGS sequence"/>
</dbReference>
<protein>
    <submittedName>
        <fullName evidence="1">Uncharacterized protein</fullName>
    </submittedName>
</protein>
<name>A0A397T1Q7_9GLOM</name>
<reference evidence="1 2" key="1">
    <citation type="submission" date="2018-06" db="EMBL/GenBank/DDBJ databases">
        <title>Comparative genomics reveals the genomic features of Rhizophagus irregularis, R. cerebriforme, R. diaphanum and Gigaspora rosea, and their symbiotic lifestyle signature.</title>
        <authorList>
            <person name="Morin E."/>
            <person name="San Clemente H."/>
            <person name="Chen E.C.H."/>
            <person name="De La Providencia I."/>
            <person name="Hainaut M."/>
            <person name="Kuo A."/>
            <person name="Kohler A."/>
            <person name="Murat C."/>
            <person name="Tang N."/>
            <person name="Roy S."/>
            <person name="Loubradou J."/>
            <person name="Henrissat B."/>
            <person name="Grigoriev I.V."/>
            <person name="Corradi N."/>
            <person name="Roux C."/>
            <person name="Martin F.M."/>
        </authorList>
    </citation>
    <scope>NUCLEOTIDE SEQUENCE [LARGE SCALE GENOMIC DNA]</scope>
    <source>
        <strain evidence="1 2">DAOM 227022</strain>
    </source>
</reference>
<dbReference type="OrthoDB" id="2310773at2759"/>